<comment type="catalytic activity">
    <reaction evidence="10 11">
        <text>L-lysyl(79)-[histone H3] + 3 S-adenosyl-L-methionine = N(6),N(6),N(6)-trimethyl-L-lysyl(79)-[histone H3] + 3 S-adenosyl-L-homocysteine + 3 H(+)</text>
        <dbReference type="Rhea" id="RHEA:60328"/>
        <dbReference type="Rhea" id="RHEA-COMP:15549"/>
        <dbReference type="Rhea" id="RHEA-COMP:15552"/>
        <dbReference type="ChEBI" id="CHEBI:15378"/>
        <dbReference type="ChEBI" id="CHEBI:29969"/>
        <dbReference type="ChEBI" id="CHEBI:57856"/>
        <dbReference type="ChEBI" id="CHEBI:59789"/>
        <dbReference type="ChEBI" id="CHEBI:61961"/>
        <dbReference type="EC" id="2.1.1.360"/>
    </reaction>
</comment>
<evidence type="ECO:0000256" key="2">
    <source>
        <dbReference type="ARBA" id="ARBA00012190"/>
    </source>
</evidence>
<keyword evidence="14" id="KW-1185">Reference proteome</keyword>
<dbReference type="EC" id="2.1.1.360" evidence="2 11"/>
<evidence type="ECO:0000256" key="8">
    <source>
        <dbReference type="ARBA" id="ARBA00023242"/>
    </source>
</evidence>
<evidence type="ECO:0000313" key="13">
    <source>
        <dbReference type="EMBL" id="CAA91450.2"/>
    </source>
</evidence>
<dbReference type="AGR" id="WB:WBGene00008367"/>
<dbReference type="InterPro" id="IPR030445">
    <property type="entry name" value="H3-K79_meTrfase"/>
</dbReference>
<keyword evidence="5 11" id="KW-0808">Transferase</keyword>
<gene>
    <name evidence="13" type="ORF">CELE_D1053.2</name>
    <name evidence="13 15" type="ORF">D1053.2</name>
</gene>
<dbReference type="GO" id="GO:0032259">
    <property type="term" value="P:methylation"/>
    <property type="evidence" value="ECO:0007669"/>
    <property type="project" value="UniProtKB-KW"/>
</dbReference>
<dbReference type="UCSC" id="D1053.2">
    <property type="organism name" value="c. elegans"/>
</dbReference>
<dbReference type="InterPro" id="IPR025789">
    <property type="entry name" value="DOT1_dom"/>
</dbReference>
<evidence type="ECO:0000256" key="11">
    <source>
        <dbReference type="RuleBase" id="RU271113"/>
    </source>
</evidence>
<accession>Q18939</accession>
<dbReference type="Proteomes" id="UP000001940">
    <property type="component" value="Chromosome X"/>
</dbReference>
<evidence type="ECO:0000259" key="12">
    <source>
        <dbReference type="PROSITE" id="PS51569"/>
    </source>
</evidence>
<keyword evidence="6 11" id="KW-0949">S-adenosyl-L-methionine</keyword>
<sequence length="154" mass="17908">MRLLPTLAQAVPKSFFQRQYKNTQCTLMCLNEIESIQELFFNLNDVETRSLKAYLVDRINEIQTQATVIVVNNVRFSPELKLELKEILSKCIDGTRIISSESIVPRPRSQSSTSRRIDDFVKITDERLLHLVENNTSWTGDKVPFYLTEINRNK</sequence>
<evidence type="ECO:0000256" key="5">
    <source>
        <dbReference type="ARBA" id="ARBA00022679"/>
    </source>
</evidence>
<dbReference type="STRING" id="6239.D1053.2.1"/>
<evidence type="ECO:0000313" key="15">
    <source>
        <dbReference type="WormBase" id="D1053.2"/>
    </source>
</evidence>
<dbReference type="PaxDb" id="6239-D1053.2"/>
<dbReference type="PANTHER" id="PTHR21451:SF0">
    <property type="entry name" value="HISTONE-LYSINE N-METHYLTRANSFERASE, H3 LYSINE-79 SPECIFIC"/>
    <property type="match status" value="1"/>
</dbReference>
<feature type="domain" description="DOT1" evidence="12">
    <location>
        <begin position="1"/>
        <end position="154"/>
    </location>
</feature>
<dbReference type="PROSITE" id="PS51569">
    <property type="entry name" value="DOT1"/>
    <property type="match status" value="1"/>
</dbReference>
<dbReference type="KEGG" id="cel:CELE_D1053.2"/>
<evidence type="ECO:0000256" key="6">
    <source>
        <dbReference type="ARBA" id="ARBA00022691"/>
    </source>
</evidence>
<dbReference type="GO" id="GO:0031151">
    <property type="term" value="F:histone H3K79 methyltransferase activity"/>
    <property type="evidence" value="ECO:0000318"/>
    <property type="project" value="GO_Central"/>
</dbReference>
<name>Q18939_CAEEL</name>
<dbReference type="HOGENOM" id="CLU_1705847_0_0_1"/>
<reference evidence="13 14" key="1">
    <citation type="journal article" date="1998" name="Science">
        <title>Genome sequence of the nematode C. elegans: a platform for investigating biology.</title>
        <authorList>
            <consortium name="The C. elegans sequencing consortium"/>
            <person name="Sulson J.E."/>
            <person name="Waterston R."/>
        </authorList>
    </citation>
    <scope>NUCLEOTIDE SEQUENCE [LARGE SCALE GENOMIC DNA]</scope>
    <source>
        <strain evidence="13 14">Bristol N2</strain>
    </source>
</reference>
<evidence type="ECO:0000256" key="3">
    <source>
        <dbReference type="ARBA" id="ARBA00020987"/>
    </source>
</evidence>
<dbReference type="Gene3D" id="3.40.50.150">
    <property type="entry name" value="Vaccinia Virus protein VP39"/>
    <property type="match status" value="1"/>
</dbReference>
<evidence type="ECO:0000256" key="7">
    <source>
        <dbReference type="ARBA" id="ARBA00022853"/>
    </source>
</evidence>
<dbReference type="eggNOG" id="KOG3924">
    <property type="taxonomic scope" value="Eukaryota"/>
</dbReference>
<dbReference type="InParanoid" id="Q18939"/>
<dbReference type="GO" id="GO:0006281">
    <property type="term" value="P:DNA repair"/>
    <property type="evidence" value="ECO:0000318"/>
    <property type="project" value="GO_Central"/>
</dbReference>
<evidence type="ECO:0000256" key="1">
    <source>
        <dbReference type="ARBA" id="ARBA00004123"/>
    </source>
</evidence>
<comment type="subcellular location">
    <subcellularLocation>
        <location evidence="1 11">Nucleus</location>
    </subcellularLocation>
</comment>
<dbReference type="GO" id="GO:0005634">
    <property type="term" value="C:nucleus"/>
    <property type="evidence" value="ECO:0000318"/>
    <property type="project" value="GO_Central"/>
</dbReference>
<evidence type="ECO:0000313" key="14">
    <source>
        <dbReference type="Proteomes" id="UP000001940"/>
    </source>
</evidence>
<dbReference type="WormBase" id="D1053.2">
    <property type="protein sequence ID" value="CE39237"/>
    <property type="gene ID" value="WBGene00008367"/>
</dbReference>
<keyword evidence="4 11" id="KW-0489">Methyltransferase</keyword>
<dbReference type="PIR" id="T20295">
    <property type="entry name" value="T20295"/>
</dbReference>
<dbReference type="PANTHER" id="PTHR21451">
    <property type="entry name" value="HISTONE H3 METHYLTRANSFERASE"/>
    <property type="match status" value="1"/>
</dbReference>
<dbReference type="OrthoDB" id="443402at2759"/>
<dbReference type="SMR" id="Q18939"/>
<dbReference type="Pfam" id="PF08123">
    <property type="entry name" value="DOT1"/>
    <property type="match status" value="1"/>
</dbReference>
<proteinExistence type="inferred from homology"/>
<evidence type="ECO:0000256" key="4">
    <source>
        <dbReference type="ARBA" id="ARBA00022603"/>
    </source>
</evidence>
<dbReference type="FunCoup" id="Q18939">
    <property type="interactions" value="239"/>
</dbReference>
<comment type="similarity">
    <text evidence="11">Belongs to the class I-like SAM-binding methyltransferase superfamily. DOT1 family.</text>
</comment>
<dbReference type="PhylomeDB" id="Q18939"/>
<organism evidence="13 14">
    <name type="scientific">Caenorhabditis elegans</name>
    <dbReference type="NCBI Taxonomy" id="6239"/>
    <lineage>
        <taxon>Eukaryota</taxon>
        <taxon>Metazoa</taxon>
        <taxon>Ecdysozoa</taxon>
        <taxon>Nematoda</taxon>
        <taxon>Chromadorea</taxon>
        <taxon>Rhabditida</taxon>
        <taxon>Rhabditina</taxon>
        <taxon>Rhabditomorpha</taxon>
        <taxon>Rhabditoidea</taxon>
        <taxon>Rhabditidae</taxon>
        <taxon>Peloderinae</taxon>
        <taxon>Caenorhabditis</taxon>
    </lineage>
</organism>
<dbReference type="GO" id="GO:0031509">
    <property type="term" value="P:subtelomeric heterochromatin formation"/>
    <property type="evidence" value="ECO:0000318"/>
    <property type="project" value="GO_Central"/>
</dbReference>
<comment type="function">
    <text evidence="11">Histone methyltransferase that specifically trimethylates histone H3 to form H3K79me3. This methylation is required for telomere silencing and for the pachytene checkpoint during the meiotic cell cycle by allowing the recruitment of RAD9 to double strand breaks. Nucleosomes are preferred as substrate compared to free histone.</text>
</comment>
<evidence type="ECO:0000256" key="9">
    <source>
        <dbReference type="ARBA" id="ARBA00029821"/>
    </source>
</evidence>
<protein>
    <recommendedName>
        <fullName evidence="3 11">Histone-lysine N-methyltransferase, H3 lysine-79 specific</fullName>
        <ecNumber evidence="2 11">2.1.1.360</ecNumber>
    </recommendedName>
    <alternativeName>
        <fullName evidence="9 11">Histone H3-K79 methyltransferase</fullName>
    </alternativeName>
</protein>
<comment type="miscellaneous">
    <text evidence="11">In contrast to other lysine histone methyltransferases, it does not contain a SET domain, suggesting the existence of another mechanism for methylation of lysine residues of histones.</text>
</comment>
<keyword evidence="7 11" id="KW-0156">Chromatin regulator</keyword>
<keyword evidence="8 11" id="KW-0539">Nucleus</keyword>
<dbReference type="GO" id="GO:0140956">
    <property type="term" value="F:histone H3K79 trimethyltransferase activity"/>
    <property type="evidence" value="ECO:0007669"/>
    <property type="project" value="UniProtKB-EC"/>
</dbReference>
<dbReference type="SUPFAM" id="SSF53335">
    <property type="entry name" value="S-adenosyl-L-methionine-dependent methyltransferases"/>
    <property type="match status" value="1"/>
</dbReference>
<dbReference type="CTD" id="183912"/>
<dbReference type="GO" id="GO:0000781">
    <property type="term" value="C:chromosome, telomeric region"/>
    <property type="evidence" value="ECO:0007669"/>
    <property type="project" value="GOC"/>
</dbReference>
<dbReference type="InterPro" id="IPR029063">
    <property type="entry name" value="SAM-dependent_MTases_sf"/>
</dbReference>
<dbReference type="AlphaFoldDB" id="Q18939"/>
<evidence type="ECO:0000256" key="10">
    <source>
        <dbReference type="ARBA" id="ARBA00047770"/>
    </source>
</evidence>
<dbReference type="RefSeq" id="NP_509963.2">
    <property type="nucleotide sequence ID" value="NM_077562.3"/>
</dbReference>
<dbReference type="GO" id="GO:0000077">
    <property type="term" value="P:DNA damage checkpoint signaling"/>
    <property type="evidence" value="ECO:0000318"/>
    <property type="project" value="GO_Central"/>
</dbReference>
<dbReference type="GeneID" id="183912"/>
<dbReference type="EMBL" id="BX284606">
    <property type="protein sequence ID" value="CAA91450.2"/>
    <property type="molecule type" value="Genomic_DNA"/>
</dbReference>